<organism evidence="2 3">
    <name type="scientific">Friedmanniomyces endolithicus</name>
    <dbReference type="NCBI Taxonomy" id="329885"/>
    <lineage>
        <taxon>Eukaryota</taxon>
        <taxon>Fungi</taxon>
        <taxon>Dikarya</taxon>
        <taxon>Ascomycota</taxon>
        <taxon>Pezizomycotina</taxon>
        <taxon>Dothideomycetes</taxon>
        <taxon>Dothideomycetidae</taxon>
        <taxon>Mycosphaerellales</taxon>
        <taxon>Teratosphaeriaceae</taxon>
        <taxon>Friedmanniomyces</taxon>
    </lineage>
</organism>
<protein>
    <recommendedName>
        <fullName evidence="1">AB hydrolase-1 domain-containing protein</fullName>
    </recommendedName>
</protein>
<feature type="domain" description="AB hydrolase-1" evidence="1">
    <location>
        <begin position="64"/>
        <end position="239"/>
    </location>
</feature>
<dbReference type="GO" id="GO:0016020">
    <property type="term" value="C:membrane"/>
    <property type="evidence" value="ECO:0007669"/>
    <property type="project" value="TreeGrafter"/>
</dbReference>
<evidence type="ECO:0000259" key="1">
    <source>
        <dbReference type="Pfam" id="PF00561"/>
    </source>
</evidence>
<dbReference type="GO" id="GO:0046464">
    <property type="term" value="P:acylglycerol catabolic process"/>
    <property type="evidence" value="ECO:0007669"/>
    <property type="project" value="TreeGrafter"/>
</dbReference>
<reference evidence="2" key="1">
    <citation type="submission" date="2021-12" db="EMBL/GenBank/DDBJ databases">
        <title>Black yeast isolated from Biological Soil Crust.</title>
        <authorList>
            <person name="Kurbessoian T."/>
        </authorList>
    </citation>
    <scope>NUCLEOTIDE SEQUENCE</scope>
    <source>
        <strain evidence="2">CCFEE 5208</strain>
    </source>
</reference>
<accession>A0AAN6G0E3</accession>
<dbReference type="InterPro" id="IPR000639">
    <property type="entry name" value="Epox_hydrolase-like"/>
</dbReference>
<dbReference type="Proteomes" id="UP001168146">
    <property type="component" value="Unassembled WGS sequence"/>
</dbReference>
<proteinExistence type="predicted"/>
<dbReference type="InterPro" id="IPR029058">
    <property type="entry name" value="AB_hydrolase_fold"/>
</dbReference>
<dbReference type="PANTHER" id="PTHR43798:SF33">
    <property type="entry name" value="HYDROLASE, PUTATIVE (AFU_ORTHOLOGUE AFUA_2G14860)-RELATED"/>
    <property type="match status" value="1"/>
</dbReference>
<comment type="caution">
    <text evidence="2">The sequence shown here is derived from an EMBL/GenBank/DDBJ whole genome shotgun (WGS) entry which is preliminary data.</text>
</comment>
<dbReference type="PRINTS" id="PR00412">
    <property type="entry name" value="EPOXHYDRLASE"/>
</dbReference>
<evidence type="ECO:0000313" key="2">
    <source>
        <dbReference type="EMBL" id="KAK0327773.1"/>
    </source>
</evidence>
<dbReference type="EMBL" id="JASUXU010000002">
    <property type="protein sequence ID" value="KAK0327773.1"/>
    <property type="molecule type" value="Genomic_DNA"/>
</dbReference>
<dbReference type="GO" id="GO:0047372">
    <property type="term" value="F:monoacylglycerol lipase activity"/>
    <property type="evidence" value="ECO:0007669"/>
    <property type="project" value="TreeGrafter"/>
</dbReference>
<dbReference type="SUPFAM" id="SSF53474">
    <property type="entry name" value="alpha/beta-Hydrolases"/>
    <property type="match status" value="1"/>
</dbReference>
<dbReference type="InterPro" id="IPR000073">
    <property type="entry name" value="AB_hydrolase_1"/>
</dbReference>
<evidence type="ECO:0000313" key="3">
    <source>
        <dbReference type="Proteomes" id="UP001168146"/>
    </source>
</evidence>
<dbReference type="InterPro" id="IPR050266">
    <property type="entry name" value="AB_hydrolase_sf"/>
</dbReference>
<name>A0AAN6G0E3_9PEZI</name>
<dbReference type="PANTHER" id="PTHR43798">
    <property type="entry name" value="MONOACYLGLYCEROL LIPASE"/>
    <property type="match status" value="1"/>
</dbReference>
<gene>
    <name evidence="2" type="ORF">LTR82_001290</name>
</gene>
<dbReference type="AlphaFoldDB" id="A0AAN6G0E3"/>
<dbReference type="Pfam" id="PF00561">
    <property type="entry name" value="Abhydrolase_1"/>
    <property type="match status" value="1"/>
</dbReference>
<dbReference type="Gene3D" id="3.40.50.1820">
    <property type="entry name" value="alpha/beta hydrolase"/>
    <property type="match status" value="1"/>
</dbReference>
<sequence length="353" mass="39635">MDSTWIKQGASVAHQRILELANQFTIQLNPATANMPNTKTVHVDHLGGIDAAYQMPHPYDPSKPTLVLVNSFTTSSELYQSQYANKSLTDAMNLIAIELLGHGQTRTKSENFTYWDTAIMNLQVLAALHISGPGKKVFVLGTSQGGWITARMALVAPELISGIIPLGTSMDYESERTRSLGCWNGPADLAANIKEWTTNEKTEGFEPSEEYANFLIDIGFGKECPKETRGFWVKEIQKNYRGDEGRRRIRMAAINLAERDGLHPRLADVRCPVLWLHGTADPVYRYVMDERFVVVLCRRWWNSVKNAEEEIKMFVNSPDAKLQTVEGGQHFLSFSHPKEVDAALIEFVGKYGK</sequence>